<sequence>MQISWYQLTTPPQLTSVQNIFLLSLSTPPPASIFLSADDGRTRDVSAILAVRISEICTCDQDYLPDCQLLGSASGGRCCAPVCLAMARGSPRVTGDCQLTFMAPPCGLPGSRHGQEKVQCTRPFAGI</sequence>
<dbReference type="EMBL" id="PZQS01000002">
    <property type="protein sequence ID" value="PVD36689.1"/>
    <property type="molecule type" value="Genomic_DNA"/>
</dbReference>
<organism evidence="1 2">
    <name type="scientific">Pomacea canaliculata</name>
    <name type="common">Golden apple snail</name>
    <dbReference type="NCBI Taxonomy" id="400727"/>
    <lineage>
        <taxon>Eukaryota</taxon>
        <taxon>Metazoa</taxon>
        <taxon>Spiralia</taxon>
        <taxon>Lophotrochozoa</taxon>
        <taxon>Mollusca</taxon>
        <taxon>Gastropoda</taxon>
        <taxon>Caenogastropoda</taxon>
        <taxon>Architaenioglossa</taxon>
        <taxon>Ampullarioidea</taxon>
        <taxon>Ampullariidae</taxon>
        <taxon>Pomacea</taxon>
    </lineage>
</organism>
<gene>
    <name evidence="1" type="ORF">C0Q70_03675</name>
</gene>
<proteinExistence type="predicted"/>
<evidence type="ECO:0000313" key="1">
    <source>
        <dbReference type="EMBL" id="PVD36689.1"/>
    </source>
</evidence>
<accession>A0A2T7PTF0</accession>
<comment type="caution">
    <text evidence="1">The sequence shown here is derived from an EMBL/GenBank/DDBJ whole genome shotgun (WGS) entry which is preliminary data.</text>
</comment>
<protein>
    <submittedName>
        <fullName evidence="1">Uncharacterized protein</fullName>
    </submittedName>
</protein>
<dbReference type="AlphaFoldDB" id="A0A2T7PTF0"/>
<reference evidence="1 2" key="1">
    <citation type="submission" date="2018-04" db="EMBL/GenBank/DDBJ databases">
        <title>The genome of golden apple snail Pomacea canaliculata provides insight into stress tolerance and invasive adaptation.</title>
        <authorList>
            <person name="Liu C."/>
            <person name="Liu B."/>
            <person name="Ren Y."/>
            <person name="Zhang Y."/>
            <person name="Wang H."/>
            <person name="Li S."/>
            <person name="Jiang F."/>
            <person name="Yin L."/>
            <person name="Zhang G."/>
            <person name="Qian W."/>
            <person name="Fan W."/>
        </authorList>
    </citation>
    <scope>NUCLEOTIDE SEQUENCE [LARGE SCALE GENOMIC DNA]</scope>
    <source>
        <strain evidence="1">SZHN2017</strain>
        <tissue evidence="1">Muscle</tissue>
    </source>
</reference>
<dbReference type="Proteomes" id="UP000245119">
    <property type="component" value="Linkage Group LG2"/>
</dbReference>
<name>A0A2T7PTF0_POMCA</name>
<keyword evidence="2" id="KW-1185">Reference proteome</keyword>
<evidence type="ECO:0000313" key="2">
    <source>
        <dbReference type="Proteomes" id="UP000245119"/>
    </source>
</evidence>